<comment type="caution">
    <text evidence="1">The sequence shown here is derived from an EMBL/GenBank/DDBJ whole genome shotgun (WGS) entry which is preliminary data.</text>
</comment>
<reference evidence="1 2" key="1">
    <citation type="submission" date="2019-09" db="EMBL/GenBank/DDBJ databases">
        <title>YIM 48816 draft genome.</title>
        <authorList>
            <person name="Jiang L."/>
        </authorList>
    </citation>
    <scope>NUCLEOTIDE SEQUENCE [LARGE SCALE GENOMIC DNA]</scope>
    <source>
        <strain evidence="1 2">YIM 48816</strain>
    </source>
</reference>
<protein>
    <submittedName>
        <fullName evidence="1">Uncharacterized protein</fullName>
    </submittedName>
</protein>
<keyword evidence="2" id="KW-1185">Reference proteome</keyword>
<name>A0A6L3SS46_9HYPH</name>
<dbReference type="Proteomes" id="UP000474159">
    <property type="component" value="Unassembled WGS sequence"/>
</dbReference>
<dbReference type="AlphaFoldDB" id="A0A6L3SS46"/>
<accession>A0A6L3SS46</accession>
<gene>
    <name evidence="1" type="ORF">F6X53_25990</name>
</gene>
<dbReference type="EMBL" id="VZZK01000037">
    <property type="protein sequence ID" value="KAB1074545.1"/>
    <property type="molecule type" value="Genomic_DNA"/>
</dbReference>
<organism evidence="1 2">
    <name type="scientific">Methylobacterium soli</name>
    <dbReference type="NCBI Taxonomy" id="553447"/>
    <lineage>
        <taxon>Bacteria</taxon>
        <taxon>Pseudomonadati</taxon>
        <taxon>Pseudomonadota</taxon>
        <taxon>Alphaproteobacteria</taxon>
        <taxon>Hyphomicrobiales</taxon>
        <taxon>Methylobacteriaceae</taxon>
        <taxon>Methylobacterium</taxon>
    </lineage>
</organism>
<proteinExistence type="predicted"/>
<dbReference type="OrthoDB" id="7401736at2"/>
<evidence type="ECO:0000313" key="2">
    <source>
        <dbReference type="Proteomes" id="UP000474159"/>
    </source>
</evidence>
<evidence type="ECO:0000313" key="1">
    <source>
        <dbReference type="EMBL" id="KAB1074545.1"/>
    </source>
</evidence>
<sequence>MFSLFKRRSQAQAARRVTEVGWAITDSKASLIWDDPEPFRRDLPKAASAKSVQGCPAAIDFDARHYMIRCPVDLNLRIRLEEGQAPILENADGARSTIRPKQIGQMVSIVNPAEWRHPKRPILQIITPYIFLADEVAYLNQVPPYLDFLPDPLPGVLISGRFPVHVWPRPLMWAFEWHDTSKNLVLRRGQPWFYVRFDTPDPSRPTRLVEADITAPVQRYIDELSGVTNYVNRTYALFERAKKRRPEQLLVPRVRRPAARSTAKCPVAA</sequence>